<feature type="compositionally biased region" description="Polar residues" evidence="6">
    <location>
        <begin position="401"/>
        <end position="411"/>
    </location>
</feature>
<keyword evidence="4 5" id="KW-0720">Serine protease</keyword>
<dbReference type="Pfam" id="PF03572">
    <property type="entry name" value="Peptidase_S41"/>
    <property type="match status" value="1"/>
</dbReference>
<dbReference type="PROSITE" id="PS50106">
    <property type="entry name" value="PDZ"/>
    <property type="match status" value="1"/>
</dbReference>
<evidence type="ECO:0000256" key="1">
    <source>
        <dbReference type="ARBA" id="ARBA00009179"/>
    </source>
</evidence>
<evidence type="ECO:0000259" key="7">
    <source>
        <dbReference type="PROSITE" id="PS50106"/>
    </source>
</evidence>
<feature type="region of interest" description="Disordered" evidence="6">
    <location>
        <begin position="377"/>
        <end position="411"/>
    </location>
</feature>
<dbReference type="Proteomes" id="UP000248857">
    <property type="component" value="Unassembled WGS sequence"/>
</dbReference>
<reference evidence="8 9" key="1">
    <citation type="journal article" date="2018" name="Sci. Rep.">
        <title>A novel species of the marine cyanobacterium Acaryochloris with a unique pigment content and lifestyle.</title>
        <authorList>
            <person name="Partensky F."/>
            <person name="Six C."/>
            <person name="Ratin M."/>
            <person name="Garczarek L."/>
            <person name="Vaulot D."/>
            <person name="Probert I."/>
            <person name="Calteau A."/>
            <person name="Gourvil P."/>
            <person name="Marie D."/>
            <person name="Grebert T."/>
            <person name="Bouchier C."/>
            <person name="Le Panse S."/>
            <person name="Gachenot M."/>
            <person name="Rodriguez F."/>
            <person name="Garrido J.L."/>
        </authorList>
    </citation>
    <scope>NUCLEOTIDE SEQUENCE [LARGE SCALE GENOMIC DNA]</scope>
    <source>
        <strain evidence="8 9">RCC1774</strain>
    </source>
</reference>
<evidence type="ECO:0000256" key="6">
    <source>
        <dbReference type="SAM" id="MobiDB-lite"/>
    </source>
</evidence>
<comment type="caution">
    <text evidence="8">The sequence shown here is derived from an EMBL/GenBank/DDBJ whole genome shotgun (WGS) entry which is preliminary data.</text>
</comment>
<dbReference type="NCBIfam" id="TIGR00225">
    <property type="entry name" value="prc"/>
    <property type="match status" value="1"/>
</dbReference>
<dbReference type="InterPro" id="IPR004447">
    <property type="entry name" value="Peptidase_S41A"/>
</dbReference>
<evidence type="ECO:0000313" key="9">
    <source>
        <dbReference type="Proteomes" id="UP000248857"/>
    </source>
</evidence>
<dbReference type="OrthoDB" id="9812068at2"/>
<keyword evidence="9" id="KW-1185">Reference proteome</keyword>
<dbReference type="Pfam" id="PF17820">
    <property type="entry name" value="PDZ_6"/>
    <property type="match status" value="1"/>
</dbReference>
<dbReference type="PANTHER" id="PTHR32060:SF30">
    <property type="entry name" value="CARBOXY-TERMINAL PROCESSING PROTEASE CTPA"/>
    <property type="match status" value="1"/>
</dbReference>
<organism evidence="8 9">
    <name type="scientific">Acaryochloris thomasi RCC1774</name>
    <dbReference type="NCBI Taxonomy" id="1764569"/>
    <lineage>
        <taxon>Bacteria</taxon>
        <taxon>Bacillati</taxon>
        <taxon>Cyanobacteriota</taxon>
        <taxon>Cyanophyceae</taxon>
        <taxon>Acaryochloridales</taxon>
        <taxon>Acaryochloridaceae</taxon>
        <taxon>Acaryochloris</taxon>
        <taxon>Acaryochloris thomasi</taxon>
    </lineage>
</organism>
<evidence type="ECO:0000256" key="3">
    <source>
        <dbReference type="ARBA" id="ARBA00022801"/>
    </source>
</evidence>
<proteinExistence type="inferred from homology"/>
<dbReference type="InterPro" id="IPR028204">
    <property type="entry name" value="Tricorn_C1"/>
</dbReference>
<dbReference type="GO" id="GO:0004175">
    <property type="term" value="F:endopeptidase activity"/>
    <property type="evidence" value="ECO:0007669"/>
    <property type="project" value="TreeGrafter"/>
</dbReference>
<dbReference type="InterPro" id="IPR005151">
    <property type="entry name" value="Tail-specific_protease"/>
</dbReference>
<dbReference type="SMART" id="SM00245">
    <property type="entry name" value="TSPc"/>
    <property type="match status" value="1"/>
</dbReference>
<dbReference type="InterPro" id="IPR001478">
    <property type="entry name" value="PDZ"/>
</dbReference>
<evidence type="ECO:0000256" key="5">
    <source>
        <dbReference type="RuleBase" id="RU004404"/>
    </source>
</evidence>
<protein>
    <submittedName>
        <fullName evidence="8">Putative CtpA-like serine protease</fullName>
        <ecNumber evidence="8">3.4.21.-</ecNumber>
    </submittedName>
</protein>
<dbReference type="CDD" id="cd07560">
    <property type="entry name" value="Peptidase_S41_CPP"/>
    <property type="match status" value="1"/>
</dbReference>
<dbReference type="SUPFAM" id="SSF50156">
    <property type="entry name" value="PDZ domain-like"/>
    <property type="match status" value="1"/>
</dbReference>
<dbReference type="CDD" id="cd06782">
    <property type="entry name" value="cpPDZ_CPP-like"/>
    <property type="match status" value="1"/>
</dbReference>
<dbReference type="Gene3D" id="2.30.42.10">
    <property type="match status" value="1"/>
</dbReference>
<dbReference type="EMBL" id="PQWO01000003">
    <property type="protein sequence ID" value="PZD74165.1"/>
    <property type="molecule type" value="Genomic_DNA"/>
</dbReference>
<feature type="domain" description="PDZ" evidence="7">
    <location>
        <begin position="98"/>
        <end position="167"/>
    </location>
</feature>
<dbReference type="GO" id="GO:0030288">
    <property type="term" value="C:outer membrane-bounded periplasmic space"/>
    <property type="evidence" value="ECO:0007669"/>
    <property type="project" value="TreeGrafter"/>
</dbReference>
<dbReference type="EC" id="3.4.21.-" evidence="8"/>
<dbReference type="InterPro" id="IPR029045">
    <property type="entry name" value="ClpP/crotonase-like_dom_sf"/>
</dbReference>
<dbReference type="GO" id="GO:0007165">
    <property type="term" value="P:signal transduction"/>
    <property type="evidence" value="ECO:0007669"/>
    <property type="project" value="TreeGrafter"/>
</dbReference>
<dbReference type="PANTHER" id="PTHR32060">
    <property type="entry name" value="TAIL-SPECIFIC PROTEASE"/>
    <property type="match status" value="1"/>
</dbReference>
<accession>A0A2W1JSK4</accession>
<dbReference type="AlphaFoldDB" id="A0A2W1JSK4"/>
<dbReference type="RefSeq" id="WP_110985168.1">
    <property type="nucleotide sequence ID" value="NZ_CAWNWM010000003.1"/>
</dbReference>
<feature type="compositionally biased region" description="Basic and acidic residues" evidence="6">
    <location>
        <begin position="377"/>
        <end position="387"/>
    </location>
</feature>
<comment type="similarity">
    <text evidence="1 5">Belongs to the peptidase S41A family.</text>
</comment>
<name>A0A2W1JSK4_9CYAN</name>
<dbReference type="Pfam" id="PF14684">
    <property type="entry name" value="Tricorn_C1"/>
    <property type="match status" value="1"/>
</dbReference>
<evidence type="ECO:0000313" key="8">
    <source>
        <dbReference type="EMBL" id="PZD74165.1"/>
    </source>
</evidence>
<dbReference type="SUPFAM" id="SSF52096">
    <property type="entry name" value="ClpP/crotonase"/>
    <property type="match status" value="1"/>
</dbReference>
<dbReference type="InterPro" id="IPR041489">
    <property type="entry name" value="PDZ_6"/>
</dbReference>
<evidence type="ECO:0000256" key="2">
    <source>
        <dbReference type="ARBA" id="ARBA00022670"/>
    </source>
</evidence>
<dbReference type="InterPro" id="IPR036034">
    <property type="entry name" value="PDZ_sf"/>
</dbReference>
<dbReference type="GO" id="GO:0006508">
    <property type="term" value="P:proteolysis"/>
    <property type="evidence" value="ECO:0007669"/>
    <property type="project" value="UniProtKB-KW"/>
</dbReference>
<evidence type="ECO:0000256" key="4">
    <source>
        <dbReference type="ARBA" id="ARBA00022825"/>
    </source>
</evidence>
<keyword evidence="2 5" id="KW-0645">Protease</keyword>
<dbReference type="SMART" id="SM00228">
    <property type="entry name" value="PDZ"/>
    <property type="match status" value="1"/>
</dbReference>
<dbReference type="Gene3D" id="3.90.226.10">
    <property type="entry name" value="2-enoyl-CoA Hydratase, Chain A, domain 1"/>
    <property type="match status" value="1"/>
</dbReference>
<dbReference type="Gene3D" id="3.30.750.44">
    <property type="match status" value="1"/>
</dbReference>
<gene>
    <name evidence="8" type="ORF">C1752_01185</name>
</gene>
<keyword evidence="3 5" id="KW-0378">Hydrolase</keyword>
<dbReference type="GO" id="GO:0008236">
    <property type="term" value="F:serine-type peptidase activity"/>
    <property type="evidence" value="ECO:0007669"/>
    <property type="project" value="UniProtKB-KW"/>
</dbReference>
<sequence length="424" mass="46576">MQKSKLAWIALISSVTILGYIQPVHTLEDSPKALVDQAWQIVHRQYVDRDFNQIDWQAVRQDYLKRSYSSPQQAYIAVQEMLKPLEDPYTRFLPPNNIKDLVDKVSGEFIGVGLTVGVNALSDEWVVVEPLPGSPAAEQGIKRGDVVVSINGTRTPNIDPRKASQFIIGPVGSKVTLSVRSGSKTTDYELVREQLDLNPLTFKVLETAAGKVGYIQVPVFTTKSPKAMRAAIETLEAQQVKGYVLDLRGNPGGVFEASVEMARMWLRPNRLISLVDQRGEIERHETTQKELTAAPLKVLVDGESASASEVLAAALQDNQRATVIGTQTFGKGVIQSLEALEDGSGIVITVAKYLTPKGQDINKIGITPDLVVSAADRKSAEQSESRQSENIARISDRPSAIATQQPRADQQLQRALKELAQQMR</sequence>